<feature type="region of interest" description="Disordered" evidence="1">
    <location>
        <begin position="104"/>
        <end position="130"/>
    </location>
</feature>
<accession>A0A1D3DYU7</accession>
<evidence type="ECO:0000313" key="3">
    <source>
        <dbReference type="EMBL" id="OEJ97503.1"/>
    </source>
</evidence>
<dbReference type="EMBL" id="ASHX02000001">
    <property type="protein sequence ID" value="OEJ97503.1"/>
    <property type="molecule type" value="Genomic_DNA"/>
</dbReference>
<protein>
    <recommendedName>
        <fullName evidence="5">DUF3040 domain-containing protein</fullName>
    </recommendedName>
</protein>
<gene>
    <name evidence="3" type="ORF">J116_026660</name>
</gene>
<keyword evidence="4" id="KW-1185">Reference proteome</keyword>
<keyword evidence="2" id="KW-1133">Transmembrane helix</keyword>
<proteinExistence type="predicted"/>
<organism evidence="3 4">
    <name type="scientific">Streptomyces thermolilacinus SPC6</name>
    <dbReference type="NCBI Taxonomy" id="1306406"/>
    <lineage>
        <taxon>Bacteria</taxon>
        <taxon>Bacillati</taxon>
        <taxon>Actinomycetota</taxon>
        <taxon>Actinomycetes</taxon>
        <taxon>Kitasatosporales</taxon>
        <taxon>Streptomycetaceae</taxon>
        <taxon>Streptomyces</taxon>
    </lineage>
</organism>
<comment type="caution">
    <text evidence="3">The sequence shown here is derived from an EMBL/GenBank/DDBJ whole genome shotgun (WGS) entry which is preliminary data.</text>
</comment>
<feature type="region of interest" description="Disordered" evidence="1">
    <location>
        <begin position="32"/>
        <end position="79"/>
    </location>
</feature>
<name>A0A1D3DYU7_9ACTN</name>
<evidence type="ECO:0008006" key="5">
    <source>
        <dbReference type="Google" id="ProtNLM"/>
    </source>
</evidence>
<dbReference type="Pfam" id="PF11239">
    <property type="entry name" value="DUF3040"/>
    <property type="match status" value="1"/>
</dbReference>
<dbReference type="AlphaFoldDB" id="A0A1D3DYU7"/>
<evidence type="ECO:0000313" key="4">
    <source>
        <dbReference type="Proteomes" id="UP000095329"/>
    </source>
</evidence>
<feature type="compositionally biased region" description="Basic and acidic residues" evidence="1">
    <location>
        <begin position="53"/>
        <end position="62"/>
    </location>
</feature>
<feature type="transmembrane region" description="Helical" evidence="2">
    <location>
        <begin position="85"/>
        <end position="104"/>
    </location>
</feature>
<evidence type="ECO:0000256" key="2">
    <source>
        <dbReference type="SAM" id="Phobius"/>
    </source>
</evidence>
<dbReference type="InterPro" id="IPR021401">
    <property type="entry name" value="DUF3040"/>
</dbReference>
<keyword evidence="2" id="KW-0472">Membrane</keyword>
<dbReference type="STRING" id="1306406.J116_026660"/>
<dbReference type="Proteomes" id="UP000095329">
    <property type="component" value="Unassembled WGS sequence"/>
</dbReference>
<evidence type="ECO:0000256" key="1">
    <source>
        <dbReference type="SAM" id="MobiDB-lite"/>
    </source>
</evidence>
<sequence length="130" mass="13353">MIGMAGRNEDRLLAEIERTLAREDPALDARMSALARQLAEGPESPGPAPGAAPHERPARDTPRPVTNGDGDVGRGSDRPRDWRKVLALVAVVVAVVGLVLTAVLSQPSGSGGDTTPVSPAGLSAVAPPRP</sequence>
<feature type="compositionally biased region" description="Polar residues" evidence="1">
    <location>
        <begin position="105"/>
        <end position="117"/>
    </location>
</feature>
<keyword evidence="2" id="KW-0812">Transmembrane</keyword>
<reference evidence="3 4" key="1">
    <citation type="journal article" date="2013" name="Genome Announc.">
        <title>Genome Sequence of Streptomyces violaceusniger Strain SPC6, a Halotolerant Streptomycete That Exhibits Rapid Growth and Development.</title>
        <authorList>
            <person name="Chen X."/>
            <person name="Zhang B."/>
            <person name="Zhang W."/>
            <person name="Wu X."/>
            <person name="Zhang M."/>
            <person name="Chen T."/>
            <person name="Liu G."/>
            <person name="Dyson P."/>
        </authorList>
    </citation>
    <scope>NUCLEOTIDE SEQUENCE [LARGE SCALE GENOMIC DNA]</scope>
    <source>
        <strain evidence="3 4">SPC6</strain>
    </source>
</reference>